<reference evidence="1 2" key="1">
    <citation type="submission" date="2019-09" db="EMBL/GenBank/DDBJ databases">
        <title>The hologenome of the rock-dwelling lichen Lasallia pustulata.</title>
        <authorList>
            <person name="Greshake Tzovaras B."/>
            <person name="Segers F."/>
            <person name="Bicker A."/>
            <person name="Dal Grande F."/>
            <person name="Otte J."/>
            <person name="Hankeln T."/>
            <person name="Schmitt I."/>
            <person name="Ebersberger I."/>
        </authorList>
    </citation>
    <scope>NUCLEOTIDE SEQUENCE [LARGE SCALE GENOMIC DNA]</scope>
    <source>
        <strain evidence="1">A1-1</strain>
    </source>
</reference>
<comment type="caution">
    <text evidence="1">The sequence shown here is derived from an EMBL/GenBank/DDBJ whole genome shotgun (WGS) entry which is preliminary data.</text>
</comment>
<evidence type="ECO:0000313" key="2">
    <source>
        <dbReference type="Proteomes" id="UP000324767"/>
    </source>
</evidence>
<organism evidence="1 2">
    <name type="scientific">Lasallia pustulata</name>
    <dbReference type="NCBI Taxonomy" id="136370"/>
    <lineage>
        <taxon>Eukaryota</taxon>
        <taxon>Fungi</taxon>
        <taxon>Dikarya</taxon>
        <taxon>Ascomycota</taxon>
        <taxon>Pezizomycotina</taxon>
        <taxon>Lecanoromycetes</taxon>
        <taxon>OSLEUM clade</taxon>
        <taxon>Umbilicariomycetidae</taxon>
        <taxon>Umbilicariales</taxon>
        <taxon>Umbilicariaceae</taxon>
        <taxon>Lasallia</taxon>
    </lineage>
</organism>
<dbReference type="AlphaFoldDB" id="A0A5M8PNZ2"/>
<name>A0A5M8PNZ2_9LECA</name>
<proteinExistence type="predicted"/>
<evidence type="ECO:0000313" key="1">
    <source>
        <dbReference type="EMBL" id="KAA6410636.1"/>
    </source>
</evidence>
<dbReference type="EMBL" id="VXIT01000009">
    <property type="protein sequence ID" value="KAA6410636.1"/>
    <property type="molecule type" value="Genomic_DNA"/>
</dbReference>
<gene>
    <name evidence="1" type="ORF">FRX48_06059</name>
</gene>
<accession>A0A5M8PNZ2</accession>
<sequence length="115" mass="12471">MSQLLSRLQPFLGDSNQDVLFLDIQAAPNNGAQAYNQSFTSGIPIPSQHQNLQLIFNSLHPKPSHQGPNGAKLKTSKALPTAQLSNHFPQKLSHLLDCPAIKPKPNTAKLAKAND</sequence>
<protein>
    <submittedName>
        <fullName evidence="1">Uncharacterized protein</fullName>
    </submittedName>
</protein>
<dbReference type="Proteomes" id="UP000324767">
    <property type="component" value="Unassembled WGS sequence"/>
</dbReference>